<dbReference type="RefSeq" id="WP_098739717.1">
    <property type="nucleotide sequence ID" value="NZ_PDKW01000043.1"/>
</dbReference>
<comment type="caution">
    <text evidence="4">The sequence shown here is derived from an EMBL/GenBank/DDBJ whole genome shotgun (WGS) entry which is preliminary data.</text>
</comment>
<dbReference type="SUPFAM" id="SSF52091">
    <property type="entry name" value="SpoIIaa-like"/>
    <property type="match status" value="1"/>
</dbReference>
<evidence type="ECO:0000259" key="3">
    <source>
        <dbReference type="PROSITE" id="PS50801"/>
    </source>
</evidence>
<dbReference type="Proteomes" id="UP000225379">
    <property type="component" value="Unassembled WGS sequence"/>
</dbReference>
<accession>A0A2B8B8S2</accession>
<evidence type="ECO:0000256" key="2">
    <source>
        <dbReference type="RuleBase" id="RU003749"/>
    </source>
</evidence>
<name>A0A2B8B8S2_9PROT</name>
<dbReference type="PROSITE" id="PS50801">
    <property type="entry name" value="STAS"/>
    <property type="match status" value="1"/>
</dbReference>
<proteinExistence type="inferred from homology"/>
<dbReference type="GO" id="GO:0043856">
    <property type="term" value="F:anti-sigma factor antagonist activity"/>
    <property type="evidence" value="ECO:0007669"/>
    <property type="project" value="InterPro"/>
</dbReference>
<organism evidence="4 5">
    <name type="scientific">Azospirillum palustre</name>
    <dbReference type="NCBI Taxonomy" id="2044885"/>
    <lineage>
        <taxon>Bacteria</taxon>
        <taxon>Pseudomonadati</taxon>
        <taxon>Pseudomonadota</taxon>
        <taxon>Alphaproteobacteria</taxon>
        <taxon>Rhodospirillales</taxon>
        <taxon>Azospirillaceae</taxon>
        <taxon>Azospirillum</taxon>
    </lineage>
</organism>
<dbReference type="InterPro" id="IPR002645">
    <property type="entry name" value="STAS_dom"/>
</dbReference>
<dbReference type="Gene3D" id="3.30.750.24">
    <property type="entry name" value="STAS domain"/>
    <property type="match status" value="1"/>
</dbReference>
<reference evidence="5" key="1">
    <citation type="submission" date="2017-10" db="EMBL/GenBank/DDBJ databases">
        <authorList>
            <person name="Kravchenko I.K."/>
            <person name="Grouzdev D.S."/>
        </authorList>
    </citation>
    <scope>NUCLEOTIDE SEQUENCE [LARGE SCALE GENOMIC DNA]</scope>
    <source>
        <strain evidence="5">B2</strain>
    </source>
</reference>
<dbReference type="Pfam" id="PF01740">
    <property type="entry name" value="STAS"/>
    <property type="match status" value="1"/>
</dbReference>
<sequence length="116" mass="12818">MAGPSGWRLAMWDGAMDYTVHDSGTLRELEMRGQITFEADTDFRTILAGWEKAGIADCVLNLSAVDYMDSAGLGLLVMANNAAKQAGIVFRLKHPRGQVRDLIEISEFHTIIPCEF</sequence>
<dbReference type="InterPro" id="IPR036513">
    <property type="entry name" value="STAS_dom_sf"/>
</dbReference>
<protein>
    <recommendedName>
        <fullName evidence="2">Anti-sigma factor antagonist</fullName>
    </recommendedName>
</protein>
<dbReference type="AlphaFoldDB" id="A0A2B8B8S2"/>
<evidence type="ECO:0000256" key="1">
    <source>
        <dbReference type="ARBA" id="ARBA00009013"/>
    </source>
</evidence>
<dbReference type="InterPro" id="IPR003658">
    <property type="entry name" value="Anti-sigma_ant"/>
</dbReference>
<dbReference type="EMBL" id="PDKW01000043">
    <property type="protein sequence ID" value="PGH53657.1"/>
    <property type="molecule type" value="Genomic_DNA"/>
</dbReference>
<comment type="similarity">
    <text evidence="1 2">Belongs to the anti-sigma-factor antagonist family.</text>
</comment>
<feature type="domain" description="STAS" evidence="3">
    <location>
        <begin position="29"/>
        <end position="116"/>
    </location>
</feature>
<dbReference type="CDD" id="cd07043">
    <property type="entry name" value="STAS_anti-anti-sigma_factors"/>
    <property type="match status" value="1"/>
</dbReference>
<dbReference type="PANTHER" id="PTHR33495:SF2">
    <property type="entry name" value="ANTI-SIGMA FACTOR ANTAGONIST TM_1081-RELATED"/>
    <property type="match status" value="1"/>
</dbReference>
<evidence type="ECO:0000313" key="4">
    <source>
        <dbReference type="EMBL" id="PGH53657.1"/>
    </source>
</evidence>
<dbReference type="OrthoDB" id="7306247at2"/>
<dbReference type="NCBIfam" id="TIGR00377">
    <property type="entry name" value="ant_ant_sig"/>
    <property type="match status" value="1"/>
</dbReference>
<evidence type="ECO:0000313" key="5">
    <source>
        <dbReference type="Proteomes" id="UP000225379"/>
    </source>
</evidence>
<keyword evidence="5" id="KW-1185">Reference proteome</keyword>
<dbReference type="PANTHER" id="PTHR33495">
    <property type="entry name" value="ANTI-SIGMA FACTOR ANTAGONIST TM_1081-RELATED-RELATED"/>
    <property type="match status" value="1"/>
</dbReference>
<gene>
    <name evidence="4" type="ORF">CRT60_27760</name>
</gene>